<accession>A0ABP6VLR9</accession>
<sequence length="203" mass="22282">MARRVPREIGIKLKLPFVGEVSGNWAPEQAERKAAWELYVELSTRISVVPLGRDEGLARGALTSLYTLFGSTREILRKHGPATSPRKGPDEFTLGKLALTVLTVVRPVTAYWHPQLEAWEVKRATDAGPIDHENAWERIDELRAAIETVRQGLQEVAEALAEVAGAAPLTPDSRLLGNLRKQRGGGERLKALCHSAQRPSLAA</sequence>
<proteinExistence type="predicted"/>
<comment type="caution">
    <text evidence="1">The sequence shown here is derived from an EMBL/GenBank/DDBJ whole genome shotgun (WGS) entry which is preliminary data.</text>
</comment>
<gene>
    <name evidence="1" type="ORF">GCM10022222_18960</name>
</gene>
<keyword evidence="2" id="KW-1185">Reference proteome</keyword>
<evidence type="ECO:0000313" key="1">
    <source>
        <dbReference type="EMBL" id="GAA3535546.1"/>
    </source>
</evidence>
<evidence type="ECO:0000313" key="2">
    <source>
        <dbReference type="Proteomes" id="UP001500689"/>
    </source>
</evidence>
<name>A0ABP6VLR9_9PSEU</name>
<dbReference type="EMBL" id="BAAAZN010000003">
    <property type="protein sequence ID" value="GAA3535546.1"/>
    <property type="molecule type" value="Genomic_DNA"/>
</dbReference>
<reference evidence="2" key="1">
    <citation type="journal article" date="2019" name="Int. J. Syst. Evol. Microbiol.">
        <title>The Global Catalogue of Microorganisms (GCM) 10K type strain sequencing project: providing services to taxonomists for standard genome sequencing and annotation.</title>
        <authorList>
            <consortium name="The Broad Institute Genomics Platform"/>
            <consortium name="The Broad Institute Genome Sequencing Center for Infectious Disease"/>
            <person name="Wu L."/>
            <person name="Ma J."/>
        </authorList>
    </citation>
    <scope>NUCLEOTIDE SEQUENCE [LARGE SCALE GENOMIC DNA]</scope>
    <source>
        <strain evidence="2">JCM 16898</strain>
    </source>
</reference>
<dbReference type="Proteomes" id="UP001500689">
    <property type="component" value="Unassembled WGS sequence"/>
</dbReference>
<dbReference type="RefSeq" id="WP_344857613.1">
    <property type="nucleotide sequence ID" value="NZ_BAAAZN010000003.1"/>
</dbReference>
<organism evidence="1 2">
    <name type="scientific">Amycolatopsis ultiminotia</name>
    <dbReference type="NCBI Taxonomy" id="543629"/>
    <lineage>
        <taxon>Bacteria</taxon>
        <taxon>Bacillati</taxon>
        <taxon>Actinomycetota</taxon>
        <taxon>Actinomycetes</taxon>
        <taxon>Pseudonocardiales</taxon>
        <taxon>Pseudonocardiaceae</taxon>
        <taxon>Amycolatopsis</taxon>
    </lineage>
</organism>
<protein>
    <submittedName>
        <fullName evidence="1">Uncharacterized protein</fullName>
    </submittedName>
</protein>